<keyword evidence="1" id="KW-0378">Hydrolase</keyword>
<organism evidence="3 4">
    <name type="scientific">Orenia metallireducens</name>
    <dbReference type="NCBI Taxonomy" id="1413210"/>
    <lineage>
        <taxon>Bacteria</taxon>
        <taxon>Bacillati</taxon>
        <taxon>Bacillota</taxon>
        <taxon>Clostridia</taxon>
        <taxon>Halanaerobiales</taxon>
        <taxon>Halobacteroidaceae</taxon>
        <taxon>Orenia</taxon>
    </lineage>
</organism>
<evidence type="ECO:0000256" key="1">
    <source>
        <dbReference type="ARBA" id="ARBA00022801"/>
    </source>
</evidence>
<dbReference type="SUPFAM" id="SSF53187">
    <property type="entry name" value="Zn-dependent exopeptidases"/>
    <property type="match status" value="1"/>
</dbReference>
<accession>A0A285HWE9</accession>
<dbReference type="Proteomes" id="UP000219573">
    <property type="component" value="Unassembled WGS sequence"/>
</dbReference>
<evidence type="ECO:0000313" key="3">
    <source>
        <dbReference type="EMBL" id="SNY39041.1"/>
    </source>
</evidence>
<dbReference type="OrthoDB" id="9772024at2"/>
<dbReference type="InterPro" id="IPR002508">
    <property type="entry name" value="MurNAc-LAA_cat"/>
</dbReference>
<dbReference type="PANTHER" id="PTHR30404:SF0">
    <property type="entry name" value="N-ACETYLMURAMOYL-L-ALANINE AMIDASE AMIC"/>
    <property type="match status" value="1"/>
</dbReference>
<dbReference type="SMART" id="SM00646">
    <property type="entry name" value="Ami_3"/>
    <property type="match status" value="1"/>
</dbReference>
<reference evidence="4" key="1">
    <citation type="submission" date="2017-09" db="EMBL/GenBank/DDBJ databases">
        <authorList>
            <person name="Varghese N."/>
            <person name="Submissions S."/>
        </authorList>
    </citation>
    <scope>NUCLEOTIDE SEQUENCE [LARGE SCALE GENOMIC DNA]</scope>
    <source>
        <strain evidence="4">MSL47</strain>
    </source>
</reference>
<proteinExistence type="predicted"/>
<keyword evidence="4" id="KW-1185">Reference proteome</keyword>
<evidence type="ECO:0000313" key="4">
    <source>
        <dbReference type="Proteomes" id="UP000219573"/>
    </source>
</evidence>
<dbReference type="Gene3D" id="3.40.630.40">
    <property type="entry name" value="Zn-dependent exopeptidases"/>
    <property type="match status" value="1"/>
</dbReference>
<feature type="domain" description="MurNAc-LAA" evidence="2">
    <location>
        <begin position="58"/>
        <end position="169"/>
    </location>
</feature>
<dbReference type="GO" id="GO:0009253">
    <property type="term" value="P:peptidoglycan catabolic process"/>
    <property type="evidence" value="ECO:0007669"/>
    <property type="project" value="InterPro"/>
</dbReference>
<dbReference type="InterPro" id="IPR050695">
    <property type="entry name" value="N-acetylmuramoyl_amidase_3"/>
</dbReference>
<dbReference type="PANTHER" id="PTHR30404">
    <property type="entry name" value="N-ACETYLMURAMOYL-L-ALANINE AMIDASE"/>
    <property type="match status" value="1"/>
</dbReference>
<name>A0A285HWE9_9FIRM</name>
<dbReference type="EMBL" id="OBDZ01000024">
    <property type="protein sequence ID" value="SNY39041.1"/>
    <property type="molecule type" value="Genomic_DNA"/>
</dbReference>
<dbReference type="GO" id="GO:0008745">
    <property type="term" value="F:N-acetylmuramoyl-L-alanine amidase activity"/>
    <property type="evidence" value="ECO:0007669"/>
    <property type="project" value="InterPro"/>
</dbReference>
<sequence>MKIIIDPGHGGKDAGAVGEFSCEKDINLKLAKLIGFLLEYLGYKVKLTRDNDCLPIWAERVESSKEDLFISIHCNGAPNKSAQGIETFYYVGSKQGRLLAQSIHRSLVKVTNSVDRLVKDNNDLYVLKKTKCPAVLVEVGFITNSYEEKLLNSADYQLKIALAVVQGIEDKG</sequence>
<dbReference type="CDD" id="cd02696">
    <property type="entry name" value="MurNAc-LAA"/>
    <property type="match status" value="1"/>
</dbReference>
<evidence type="ECO:0000259" key="2">
    <source>
        <dbReference type="SMART" id="SM00646"/>
    </source>
</evidence>
<dbReference type="AlphaFoldDB" id="A0A285HWE9"/>
<protein>
    <submittedName>
        <fullName evidence="3">N-acetylmuramoyl-L-alanine amidase</fullName>
    </submittedName>
</protein>
<dbReference type="GO" id="GO:0030288">
    <property type="term" value="C:outer membrane-bounded periplasmic space"/>
    <property type="evidence" value="ECO:0007669"/>
    <property type="project" value="TreeGrafter"/>
</dbReference>
<gene>
    <name evidence="3" type="ORF">SAMN06265827_12457</name>
</gene>
<dbReference type="RefSeq" id="WP_097018854.1">
    <property type="nucleotide sequence ID" value="NZ_OBDZ01000024.1"/>
</dbReference>
<dbReference type="Pfam" id="PF01520">
    <property type="entry name" value="Amidase_3"/>
    <property type="match status" value="1"/>
</dbReference>